<sequence length="376" mass="42490">MKHTDFNLYVGAETGILKGININNQNVIVKNFHNLKKLDKQEEICSLAWGDSEETDVLIGIRCQKVRTFDSEFNCFSSCMETLAGSGPIVGVARFEGALVTAAESGTVKVWRTREKESKAIEFESGGGGKNIARMRQNPTKPSVFAIGGQENTLRLWDLANPEKPLFKAKNVKNDFLNLRVPIWISDIAFLQDSERIATTSRHSHIRVYSPKEQLRPVIDFTFEDEPLTSLSTANKEWEVVVGSGRGRLGLFDLRQRRIVHSMKGLVGGIRDVVCHKTRPYVASVSLDRHLRIHELNTKKLLFKVYLKSRLNSILMRSSFALDETEELEIKEEMQTPVPKGDDSIEEITISDDENDDIWNNMECVSGNASKKLKYT</sequence>
<keyword evidence="2" id="KW-1185">Reference proteome</keyword>
<dbReference type="PANTHER" id="PTHR16038:SF4">
    <property type="entry name" value="WD REPEAT-CONTAINING PROTEIN 74"/>
    <property type="match status" value="1"/>
</dbReference>
<dbReference type="InterPro" id="IPR037379">
    <property type="entry name" value="WDR74/Nsa1"/>
</dbReference>
<proteinExistence type="predicted"/>
<dbReference type="InterPro" id="IPR036322">
    <property type="entry name" value="WD40_repeat_dom_sf"/>
</dbReference>
<dbReference type="InterPro" id="IPR015943">
    <property type="entry name" value="WD40/YVTN_repeat-like_dom_sf"/>
</dbReference>
<dbReference type="Gene3D" id="2.130.10.10">
    <property type="entry name" value="YVTN repeat-like/Quinoprotein amine dehydrogenase"/>
    <property type="match status" value="2"/>
</dbReference>
<comment type="caution">
    <text evidence="1">The sequence shown here is derived from an EMBL/GenBank/DDBJ whole genome shotgun (WGS) entry which is preliminary data.</text>
</comment>
<accession>A0AA88HBA9</accession>
<dbReference type="PANTHER" id="PTHR16038">
    <property type="entry name" value="NOP SEVEN ASSOCIATED PROTEIN 1"/>
    <property type="match status" value="1"/>
</dbReference>
<protein>
    <recommendedName>
        <fullName evidence="3">WD repeat-containing protein 74</fullName>
    </recommendedName>
</protein>
<dbReference type="EMBL" id="JAVRJZ010000067">
    <property type="protein sequence ID" value="KAK2703899.1"/>
    <property type="molecule type" value="Genomic_DNA"/>
</dbReference>
<dbReference type="GO" id="GO:0005730">
    <property type="term" value="C:nucleolus"/>
    <property type="evidence" value="ECO:0007669"/>
    <property type="project" value="InterPro"/>
</dbReference>
<evidence type="ECO:0000313" key="2">
    <source>
        <dbReference type="Proteomes" id="UP001187531"/>
    </source>
</evidence>
<dbReference type="CDD" id="cd22857">
    <property type="entry name" value="WDR74"/>
    <property type="match status" value="1"/>
</dbReference>
<dbReference type="Proteomes" id="UP001187531">
    <property type="component" value="Unassembled WGS sequence"/>
</dbReference>
<gene>
    <name evidence="1" type="ORF">QYM36_017822</name>
</gene>
<dbReference type="SUPFAM" id="SSF50978">
    <property type="entry name" value="WD40 repeat-like"/>
    <property type="match status" value="1"/>
</dbReference>
<name>A0AA88HBA9_ARTSF</name>
<dbReference type="GO" id="GO:0042273">
    <property type="term" value="P:ribosomal large subunit biogenesis"/>
    <property type="evidence" value="ECO:0007669"/>
    <property type="project" value="InterPro"/>
</dbReference>
<evidence type="ECO:0000313" key="1">
    <source>
        <dbReference type="EMBL" id="KAK2703899.1"/>
    </source>
</evidence>
<dbReference type="InterPro" id="IPR001680">
    <property type="entry name" value="WD40_rpt"/>
</dbReference>
<evidence type="ECO:0008006" key="3">
    <source>
        <dbReference type="Google" id="ProtNLM"/>
    </source>
</evidence>
<organism evidence="1 2">
    <name type="scientific">Artemia franciscana</name>
    <name type="common">Brine shrimp</name>
    <name type="synonym">Artemia sanfranciscana</name>
    <dbReference type="NCBI Taxonomy" id="6661"/>
    <lineage>
        <taxon>Eukaryota</taxon>
        <taxon>Metazoa</taxon>
        <taxon>Ecdysozoa</taxon>
        <taxon>Arthropoda</taxon>
        <taxon>Crustacea</taxon>
        <taxon>Branchiopoda</taxon>
        <taxon>Anostraca</taxon>
        <taxon>Artemiidae</taxon>
        <taxon>Artemia</taxon>
    </lineage>
</organism>
<dbReference type="AlphaFoldDB" id="A0AA88HBA9"/>
<dbReference type="SMART" id="SM00320">
    <property type="entry name" value="WD40"/>
    <property type="match status" value="5"/>
</dbReference>
<reference evidence="1" key="1">
    <citation type="submission" date="2023-07" db="EMBL/GenBank/DDBJ databases">
        <title>Chromosome-level genome assembly of Artemia franciscana.</title>
        <authorList>
            <person name="Jo E."/>
        </authorList>
    </citation>
    <scope>NUCLEOTIDE SEQUENCE</scope>
    <source>
        <tissue evidence="1">Whole body</tissue>
    </source>
</reference>
<dbReference type="GO" id="GO:0030687">
    <property type="term" value="C:preribosome, large subunit precursor"/>
    <property type="evidence" value="ECO:0007669"/>
    <property type="project" value="TreeGrafter"/>
</dbReference>